<dbReference type="EMBL" id="GECZ01023905">
    <property type="protein sequence ID" value="JAS45864.1"/>
    <property type="molecule type" value="Transcribed_RNA"/>
</dbReference>
<protein>
    <submittedName>
        <fullName evidence="2">Uncharacterized protein</fullName>
    </submittedName>
</protein>
<gene>
    <name evidence="2" type="ORF">g.778</name>
</gene>
<name>A0A1B6F6T3_9HEMI</name>
<evidence type="ECO:0000313" key="2">
    <source>
        <dbReference type="EMBL" id="JAS45864.1"/>
    </source>
</evidence>
<reference evidence="2" key="1">
    <citation type="submission" date="2015-11" db="EMBL/GenBank/DDBJ databases">
        <title>De novo transcriptome assembly of four potential Pierce s Disease insect vectors from Arizona vineyards.</title>
        <authorList>
            <person name="Tassone E.E."/>
        </authorList>
    </citation>
    <scope>NUCLEOTIDE SEQUENCE</scope>
</reference>
<feature type="compositionally biased region" description="Low complexity" evidence="1">
    <location>
        <begin position="20"/>
        <end position="34"/>
    </location>
</feature>
<sequence length="100" mass="11343">NYNLNQSDLIDIEHPPSLPPKSNNSNTLPNLSASVSRRSRHIRKHPLIIPTSNNIQRTLQRVNSDNILLSENEDLDFEAKIDQQLDILENLKSSEGEDCV</sequence>
<accession>A0A1B6F6T3</accession>
<dbReference type="AlphaFoldDB" id="A0A1B6F6T3"/>
<feature type="non-terminal residue" evidence="2">
    <location>
        <position position="100"/>
    </location>
</feature>
<organism evidence="2">
    <name type="scientific">Cuerna arida</name>
    <dbReference type="NCBI Taxonomy" id="1464854"/>
    <lineage>
        <taxon>Eukaryota</taxon>
        <taxon>Metazoa</taxon>
        <taxon>Ecdysozoa</taxon>
        <taxon>Arthropoda</taxon>
        <taxon>Hexapoda</taxon>
        <taxon>Insecta</taxon>
        <taxon>Pterygota</taxon>
        <taxon>Neoptera</taxon>
        <taxon>Paraneoptera</taxon>
        <taxon>Hemiptera</taxon>
        <taxon>Auchenorrhyncha</taxon>
        <taxon>Membracoidea</taxon>
        <taxon>Cicadellidae</taxon>
        <taxon>Cicadellinae</taxon>
        <taxon>Proconiini</taxon>
        <taxon>Cuerna</taxon>
    </lineage>
</organism>
<feature type="region of interest" description="Disordered" evidence="1">
    <location>
        <begin position="1"/>
        <end position="43"/>
    </location>
</feature>
<proteinExistence type="predicted"/>
<evidence type="ECO:0000256" key="1">
    <source>
        <dbReference type="SAM" id="MobiDB-lite"/>
    </source>
</evidence>
<feature type="non-terminal residue" evidence="2">
    <location>
        <position position="1"/>
    </location>
</feature>